<reference evidence="6" key="1">
    <citation type="journal article" date="2023" name="Insect Mol. Biol.">
        <title>Genome sequencing provides insights into the evolution of gene families encoding plant cell wall-degrading enzymes in longhorned beetles.</title>
        <authorList>
            <person name="Shin N.R."/>
            <person name="Okamura Y."/>
            <person name="Kirsch R."/>
            <person name="Pauchet Y."/>
        </authorList>
    </citation>
    <scope>NUCLEOTIDE SEQUENCE</scope>
    <source>
        <strain evidence="6">RBIC_L_NR</strain>
    </source>
</reference>
<feature type="domain" description="DDE Tnp4" evidence="4">
    <location>
        <begin position="329"/>
        <end position="386"/>
    </location>
</feature>
<evidence type="ECO:0000259" key="4">
    <source>
        <dbReference type="Pfam" id="PF13359"/>
    </source>
</evidence>
<evidence type="ECO:0000259" key="5">
    <source>
        <dbReference type="Pfam" id="PF13613"/>
    </source>
</evidence>
<dbReference type="Pfam" id="PF13359">
    <property type="entry name" value="DDE_Tnp_4"/>
    <property type="match status" value="2"/>
</dbReference>
<sequence length="403" mass="46025">MNSVIQQSHFYNLPNYTYLILIISCTEKRGLLGVLRKEVAPNVLFENLPSTSKDVCDHRGSNLDIEVPSTSKQLSMSDISLEDRPTSRSESRLSTTSSSSSLLEAENYLLKKQVEELQNQLKSLKVGFDFSAIENNDALINVYTGLPDKALFMAVFKYLDSQNFHYNLGWSVVNISRINQFLMTCMKLKLNPIHKDLALRFGCSVATVSNIVITWLHVMHVCLYKKFLENQIPTRHKNKTCMPSSFSPFTNCKMVIDCTEIYTEVPSQLDKQKYTYSSYKHRNTLKGLVGVAPNGTITFLSNLYVGNTSDKNIDLLPPGVLLNIPPFLMKAQFSPEEARQTVTIARARIHVERAIRRIKEYKILQLIPQNLRPYSSMIFQVCGFLTTLNYPLIKEVEDRYFCE</sequence>
<keyword evidence="2" id="KW-0479">Metal-binding</keyword>
<evidence type="ECO:0000256" key="3">
    <source>
        <dbReference type="SAM" id="MobiDB-lite"/>
    </source>
</evidence>
<evidence type="ECO:0000313" key="7">
    <source>
        <dbReference type="Proteomes" id="UP001162156"/>
    </source>
</evidence>
<comment type="cofactor">
    <cofactor evidence="1">
        <name>a divalent metal cation</name>
        <dbReference type="ChEBI" id="CHEBI:60240"/>
    </cofactor>
</comment>
<dbReference type="EMBL" id="JANEYF010005005">
    <property type="protein sequence ID" value="KAJ8929443.1"/>
    <property type="molecule type" value="Genomic_DNA"/>
</dbReference>
<evidence type="ECO:0000313" key="6">
    <source>
        <dbReference type="EMBL" id="KAJ8929443.1"/>
    </source>
</evidence>
<feature type="domain" description="Transposase Helix-turn-helix" evidence="5">
    <location>
        <begin position="178"/>
        <end position="223"/>
    </location>
</feature>
<dbReference type="InterPro" id="IPR027806">
    <property type="entry name" value="HARBI1_dom"/>
</dbReference>
<proteinExistence type="predicted"/>
<keyword evidence="7" id="KW-1185">Reference proteome</keyword>
<feature type="compositionally biased region" description="Basic and acidic residues" evidence="3">
    <location>
        <begin position="81"/>
        <end position="91"/>
    </location>
</feature>
<dbReference type="Pfam" id="PF13613">
    <property type="entry name" value="HTH_Tnp_4"/>
    <property type="match status" value="1"/>
</dbReference>
<organism evidence="6 7">
    <name type="scientific">Rhamnusium bicolor</name>
    <dbReference type="NCBI Taxonomy" id="1586634"/>
    <lineage>
        <taxon>Eukaryota</taxon>
        <taxon>Metazoa</taxon>
        <taxon>Ecdysozoa</taxon>
        <taxon>Arthropoda</taxon>
        <taxon>Hexapoda</taxon>
        <taxon>Insecta</taxon>
        <taxon>Pterygota</taxon>
        <taxon>Neoptera</taxon>
        <taxon>Endopterygota</taxon>
        <taxon>Coleoptera</taxon>
        <taxon>Polyphaga</taxon>
        <taxon>Cucujiformia</taxon>
        <taxon>Chrysomeloidea</taxon>
        <taxon>Cerambycidae</taxon>
        <taxon>Lepturinae</taxon>
        <taxon>Rhagiini</taxon>
        <taxon>Rhamnusium</taxon>
    </lineage>
</organism>
<evidence type="ECO:0008006" key="8">
    <source>
        <dbReference type="Google" id="ProtNLM"/>
    </source>
</evidence>
<feature type="domain" description="DDE Tnp4" evidence="4">
    <location>
        <begin position="256"/>
        <end position="313"/>
    </location>
</feature>
<dbReference type="Proteomes" id="UP001162156">
    <property type="component" value="Unassembled WGS sequence"/>
</dbReference>
<dbReference type="InterPro" id="IPR027805">
    <property type="entry name" value="Transposase_HTH_dom"/>
</dbReference>
<evidence type="ECO:0000256" key="1">
    <source>
        <dbReference type="ARBA" id="ARBA00001968"/>
    </source>
</evidence>
<dbReference type="PANTHER" id="PTHR23080">
    <property type="entry name" value="THAP DOMAIN PROTEIN"/>
    <property type="match status" value="1"/>
</dbReference>
<dbReference type="GO" id="GO:0046872">
    <property type="term" value="F:metal ion binding"/>
    <property type="evidence" value="ECO:0007669"/>
    <property type="project" value="UniProtKB-KW"/>
</dbReference>
<accession>A0AAV8WSH4</accession>
<gene>
    <name evidence="6" type="ORF">NQ314_017892</name>
</gene>
<comment type="caution">
    <text evidence="6">The sequence shown here is derived from an EMBL/GenBank/DDBJ whole genome shotgun (WGS) entry which is preliminary data.</text>
</comment>
<evidence type="ECO:0000256" key="2">
    <source>
        <dbReference type="ARBA" id="ARBA00022723"/>
    </source>
</evidence>
<dbReference type="PANTHER" id="PTHR23080:SF133">
    <property type="entry name" value="SI:CH211-262I1.5-RELATED"/>
    <property type="match status" value="1"/>
</dbReference>
<protein>
    <recommendedName>
        <fullName evidence="8">DDE Tnp4 domain-containing protein</fullName>
    </recommendedName>
</protein>
<name>A0AAV8WSH4_9CUCU</name>
<feature type="region of interest" description="Disordered" evidence="3">
    <location>
        <begin position="70"/>
        <end position="98"/>
    </location>
</feature>
<dbReference type="AlphaFoldDB" id="A0AAV8WSH4"/>